<keyword evidence="1" id="KW-0812">Transmembrane</keyword>
<comment type="caution">
    <text evidence="2">The sequence shown here is derived from an EMBL/GenBank/DDBJ whole genome shotgun (WGS) entry which is preliminary data.</text>
</comment>
<evidence type="ECO:0000313" key="3">
    <source>
        <dbReference type="Proteomes" id="UP000431401"/>
    </source>
</evidence>
<sequence>MCNDRSSGGVLCICGGAFAIGVPADYSEQWGEGVKKMILGFLGTLLAALLALIGL</sequence>
<feature type="transmembrane region" description="Helical" evidence="1">
    <location>
        <begin position="38"/>
        <end position="54"/>
    </location>
</feature>
<evidence type="ECO:0000313" key="2">
    <source>
        <dbReference type="EMBL" id="MQY27742.1"/>
    </source>
</evidence>
<keyword evidence="1" id="KW-1133">Transmembrane helix</keyword>
<gene>
    <name evidence="2" type="ORF">NRB56_33250</name>
</gene>
<reference evidence="2 3" key="1">
    <citation type="submission" date="2019-10" db="EMBL/GenBank/DDBJ databases">
        <title>Nocardia macrotermitis sp. nov. and Nocardia aurantia sp. nov., isolated from the gut of fungus growing-termite Macrotermes natalensis.</title>
        <authorList>
            <person name="Benndorf R."/>
            <person name="Schwitalla J."/>
            <person name="Martin K."/>
            <person name="De Beer W."/>
            <person name="Kaster A.-K."/>
            <person name="Vollmers J."/>
            <person name="Poulsen M."/>
            <person name="Beemelmanns C."/>
        </authorList>
    </citation>
    <scope>NUCLEOTIDE SEQUENCE [LARGE SCALE GENOMIC DNA]</scope>
    <source>
        <strain evidence="2 3">RB56</strain>
    </source>
</reference>
<dbReference type="RefSeq" id="WP_153343179.1">
    <property type="nucleotide sequence ID" value="NZ_WEGI01000007.1"/>
</dbReference>
<proteinExistence type="predicted"/>
<accession>A0A7K0DQU9</accession>
<keyword evidence="3" id="KW-1185">Reference proteome</keyword>
<keyword evidence="1" id="KW-0472">Membrane</keyword>
<name>A0A7K0DQU9_9NOCA</name>
<dbReference type="EMBL" id="WEGI01000007">
    <property type="protein sequence ID" value="MQY27742.1"/>
    <property type="molecule type" value="Genomic_DNA"/>
</dbReference>
<evidence type="ECO:0000256" key="1">
    <source>
        <dbReference type="SAM" id="Phobius"/>
    </source>
</evidence>
<protein>
    <submittedName>
        <fullName evidence="2">Uncharacterized protein</fullName>
    </submittedName>
</protein>
<dbReference type="Proteomes" id="UP000431401">
    <property type="component" value="Unassembled WGS sequence"/>
</dbReference>
<feature type="transmembrane region" description="Helical" evidence="1">
    <location>
        <begin position="6"/>
        <end position="26"/>
    </location>
</feature>
<organism evidence="2 3">
    <name type="scientific">Nocardia aurantia</name>
    <dbReference type="NCBI Taxonomy" id="2585199"/>
    <lineage>
        <taxon>Bacteria</taxon>
        <taxon>Bacillati</taxon>
        <taxon>Actinomycetota</taxon>
        <taxon>Actinomycetes</taxon>
        <taxon>Mycobacteriales</taxon>
        <taxon>Nocardiaceae</taxon>
        <taxon>Nocardia</taxon>
    </lineage>
</organism>
<dbReference type="AlphaFoldDB" id="A0A7K0DQU9"/>